<dbReference type="AlphaFoldDB" id="A0A1Q6R5C3"/>
<name>A0A1Q6R5C3_9FIRM</name>
<dbReference type="RefSeq" id="WP_277260431.1">
    <property type="nucleotide sequence ID" value="NZ_CAMTHJ010000057.1"/>
</dbReference>
<reference evidence="1 2" key="1">
    <citation type="journal article" date="2016" name="Nat. Biotechnol.">
        <title>Measurement of bacterial replication rates in microbial communities.</title>
        <authorList>
            <person name="Brown C.T."/>
            <person name="Olm M.R."/>
            <person name="Thomas B.C."/>
            <person name="Banfield J.F."/>
        </authorList>
    </citation>
    <scope>NUCLEOTIDE SEQUENCE [LARGE SCALE GENOMIC DNA]</scope>
    <source>
        <strain evidence="1">46_33</strain>
    </source>
</reference>
<dbReference type="EMBL" id="MNTG01000029">
    <property type="protein sequence ID" value="OLA37571.1"/>
    <property type="molecule type" value="Genomic_DNA"/>
</dbReference>
<gene>
    <name evidence="1" type="ORF">BHW43_05790</name>
</gene>
<accession>A0A1Q6R5C3</accession>
<proteinExistence type="predicted"/>
<evidence type="ECO:0000313" key="2">
    <source>
        <dbReference type="Proteomes" id="UP000186777"/>
    </source>
</evidence>
<dbReference type="Proteomes" id="UP000186777">
    <property type="component" value="Unassembled WGS sequence"/>
</dbReference>
<protein>
    <submittedName>
        <fullName evidence="1">Uncharacterized protein</fullName>
    </submittedName>
</protein>
<evidence type="ECO:0000313" key="1">
    <source>
        <dbReference type="EMBL" id="OLA37571.1"/>
    </source>
</evidence>
<organism evidence="1 2">
    <name type="scientific">Phascolarctobacterium succinatutens</name>
    <dbReference type="NCBI Taxonomy" id="626940"/>
    <lineage>
        <taxon>Bacteria</taxon>
        <taxon>Bacillati</taxon>
        <taxon>Bacillota</taxon>
        <taxon>Negativicutes</taxon>
        <taxon>Acidaminococcales</taxon>
        <taxon>Acidaminococcaceae</taxon>
        <taxon>Phascolarctobacterium</taxon>
    </lineage>
</organism>
<sequence length="60" mass="6540">MEMKQVYEALEKVENGADLIAAIKGEINTLNNEAKKHRTAGEQSATKLKSILEAVGLEVL</sequence>
<comment type="caution">
    <text evidence="1">The sequence shown here is derived from an EMBL/GenBank/DDBJ whole genome shotgun (WGS) entry which is preliminary data.</text>
</comment>